<evidence type="ECO:0000313" key="1">
    <source>
        <dbReference type="EMBL" id="CEK67583.1"/>
    </source>
</evidence>
<gene>
    <name evidence="1" type="primary">ORF63176</name>
</gene>
<organism evidence="1">
    <name type="scientific">Arion vulgaris</name>
    <dbReference type="NCBI Taxonomy" id="1028688"/>
    <lineage>
        <taxon>Eukaryota</taxon>
        <taxon>Metazoa</taxon>
        <taxon>Spiralia</taxon>
        <taxon>Lophotrochozoa</taxon>
        <taxon>Mollusca</taxon>
        <taxon>Gastropoda</taxon>
        <taxon>Heterobranchia</taxon>
        <taxon>Euthyneura</taxon>
        <taxon>Panpulmonata</taxon>
        <taxon>Eupulmonata</taxon>
        <taxon>Stylommatophora</taxon>
        <taxon>Helicina</taxon>
        <taxon>Arionoidea</taxon>
        <taxon>Arionidae</taxon>
        <taxon>Arion</taxon>
    </lineage>
</organism>
<dbReference type="AlphaFoldDB" id="A0A0B6ZGA8"/>
<accession>A0A0B6ZGA8</accession>
<dbReference type="EMBL" id="HACG01020718">
    <property type="protein sequence ID" value="CEK67583.1"/>
    <property type="molecule type" value="Transcribed_RNA"/>
</dbReference>
<name>A0A0B6ZGA8_9EUPU</name>
<proteinExistence type="predicted"/>
<protein>
    <submittedName>
        <fullName evidence="1">Uncharacterized protein</fullName>
    </submittedName>
</protein>
<sequence>MGRPRRWSLDMSDDLIKATEIGHLASEKFQDVTNDWIMKATETRHLWPLRNSK</sequence>
<reference evidence="1" key="1">
    <citation type="submission" date="2014-12" db="EMBL/GenBank/DDBJ databases">
        <title>Insight into the proteome of Arion vulgaris.</title>
        <authorList>
            <person name="Aradska J."/>
            <person name="Bulat T."/>
            <person name="Smidak R."/>
            <person name="Sarate P."/>
            <person name="Gangsoo J."/>
            <person name="Sialana F."/>
            <person name="Bilban M."/>
            <person name="Lubec G."/>
        </authorList>
    </citation>
    <scope>NUCLEOTIDE SEQUENCE</scope>
    <source>
        <tissue evidence="1">Skin</tissue>
    </source>
</reference>
<feature type="non-terminal residue" evidence="1">
    <location>
        <position position="53"/>
    </location>
</feature>